<evidence type="ECO:0008006" key="3">
    <source>
        <dbReference type="Google" id="ProtNLM"/>
    </source>
</evidence>
<reference evidence="1 2" key="2">
    <citation type="submission" date="2009-03" db="EMBL/GenBank/DDBJ databases">
        <title>Draft genome sequence of Coprococcus comes (ATCC 27758).</title>
        <authorList>
            <person name="Sudarsanam P."/>
            <person name="Ley R."/>
            <person name="Guruge J."/>
            <person name="Turnbaugh P.J."/>
            <person name="Mahowald M."/>
            <person name="Liep D."/>
            <person name="Gordon J."/>
        </authorList>
    </citation>
    <scope>NUCLEOTIDE SEQUENCE [LARGE SCALE GENOMIC DNA]</scope>
    <source>
        <strain evidence="1 2">ATCC 27758</strain>
    </source>
</reference>
<name>C0B6T9_9FIRM</name>
<sequence>MKDEKSKITAVAIEKMIDFYQGNLRDIEHFLKVWAYAKTIGEQESVDENTQGILELAAVVHDISCPLCRENMETQMVKIRNLKVNRW</sequence>
<organism evidence="1 2">
    <name type="scientific">Coprococcus comes ATCC 27758</name>
    <dbReference type="NCBI Taxonomy" id="470146"/>
    <lineage>
        <taxon>Bacteria</taxon>
        <taxon>Bacillati</taxon>
        <taxon>Bacillota</taxon>
        <taxon>Clostridia</taxon>
        <taxon>Lachnospirales</taxon>
        <taxon>Lachnospiraceae</taxon>
        <taxon>Coprococcus</taxon>
    </lineage>
</organism>
<dbReference type="Gene3D" id="1.10.472.50">
    <property type="entry name" value="HD-domain/PDEase-like"/>
    <property type="match status" value="1"/>
</dbReference>
<dbReference type="CDD" id="cd00077">
    <property type="entry name" value="HDc"/>
    <property type="match status" value="1"/>
</dbReference>
<dbReference type="EMBL" id="ABVR01000037">
    <property type="protein sequence ID" value="EEG90632.1"/>
    <property type="molecule type" value="Genomic_DNA"/>
</dbReference>
<dbReference type="InterPro" id="IPR003607">
    <property type="entry name" value="HD/PDEase_dom"/>
</dbReference>
<protein>
    <recommendedName>
        <fullName evidence="3">HD domain-containing protein</fullName>
    </recommendedName>
</protein>
<evidence type="ECO:0000313" key="1">
    <source>
        <dbReference type="EMBL" id="EEG90632.1"/>
    </source>
</evidence>
<evidence type="ECO:0000313" key="2">
    <source>
        <dbReference type="Proteomes" id="UP000003793"/>
    </source>
</evidence>
<dbReference type="Proteomes" id="UP000003793">
    <property type="component" value="Unassembled WGS sequence"/>
</dbReference>
<proteinExistence type="predicted"/>
<comment type="caution">
    <text evidence="1">The sequence shown here is derived from an EMBL/GenBank/DDBJ whole genome shotgun (WGS) entry which is preliminary data.</text>
</comment>
<gene>
    <name evidence="1" type="ORF">COPCOM_00860</name>
</gene>
<dbReference type="HOGENOM" id="CLU_2478010_0_0_9"/>
<dbReference type="SUPFAM" id="SSF109604">
    <property type="entry name" value="HD-domain/PDEase-like"/>
    <property type="match status" value="1"/>
</dbReference>
<accession>C0B6T9</accession>
<reference evidence="1 2" key="1">
    <citation type="submission" date="2009-02" db="EMBL/GenBank/DDBJ databases">
        <authorList>
            <person name="Fulton L."/>
            <person name="Clifton S."/>
            <person name="Fulton B."/>
            <person name="Xu J."/>
            <person name="Minx P."/>
            <person name="Pepin K.H."/>
            <person name="Johnson M."/>
            <person name="Bhonagiri V."/>
            <person name="Nash W.E."/>
            <person name="Mardis E.R."/>
            <person name="Wilson R.K."/>
        </authorList>
    </citation>
    <scope>NUCLEOTIDE SEQUENCE [LARGE SCALE GENOMIC DNA]</scope>
    <source>
        <strain evidence="1 2">ATCC 27758</strain>
    </source>
</reference>
<dbReference type="AlphaFoldDB" id="C0B6T9"/>